<dbReference type="AlphaFoldDB" id="A0A819VKQ2"/>
<proteinExistence type="predicted"/>
<gene>
    <name evidence="2" type="ORF">UJA718_LOCUS903</name>
</gene>
<organism evidence="2 3">
    <name type="scientific">Rotaria socialis</name>
    <dbReference type="NCBI Taxonomy" id="392032"/>
    <lineage>
        <taxon>Eukaryota</taxon>
        <taxon>Metazoa</taxon>
        <taxon>Spiralia</taxon>
        <taxon>Gnathifera</taxon>
        <taxon>Rotifera</taxon>
        <taxon>Eurotatoria</taxon>
        <taxon>Bdelloidea</taxon>
        <taxon>Philodinida</taxon>
        <taxon>Philodinidae</taxon>
        <taxon>Rotaria</taxon>
    </lineage>
</organism>
<accession>A0A819VKQ2</accession>
<dbReference type="CDD" id="cd00117">
    <property type="entry name" value="TFP"/>
    <property type="match status" value="1"/>
</dbReference>
<evidence type="ECO:0000256" key="1">
    <source>
        <dbReference type="SAM" id="SignalP"/>
    </source>
</evidence>
<dbReference type="InterPro" id="IPR045860">
    <property type="entry name" value="Snake_toxin-like_sf"/>
</dbReference>
<feature type="chain" id="PRO_5032702011" evidence="1">
    <location>
        <begin position="25"/>
        <end position="661"/>
    </location>
</feature>
<dbReference type="Proteomes" id="UP000663873">
    <property type="component" value="Unassembled WGS sequence"/>
</dbReference>
<protein>
    <submittedName>
        <fullName evidence="2">Uncharacterized protein</fullName>
    </submittedName>
</protein>
<dbReference type="Gene3D" id="3.80.10.10">
    <property type="entry name" value="Ribonuclease Inhibitor"/>
    <property type="match status" value="1"/>
</dbReference>
<dbReference type="EMBL" id="CAJOBP010000050">
    <property type="protein sequence ID" value="CAF4110732.1"/>
    <property type="molecule type" value="Genomic_DNA"/>
</dbReference>
<sequence>MKYKLEPTFGLLFLIVLISNFTFAFDCYFCENCLNSQRGGRISARPGDWCYKIVWRSGRGNQQIVSRGASADCRQNIYNDPSMSIPGVFSGTARYCCQTHLCNSTPTHVNYVLPVELVHHLLSYFSAQEIFYTFTNISYYIDNVLFTYSKYYINFKSITKREFDFVCEKMTPTQIISLTLCDNETVPGQIGLFLSRFQIDQFTCLRSLTLLDIGPDYWEFIMTKLHDLKLLRSFLYITSNKTDSWIAKMSYKEVTQLDARLFDSYSSMLSQLNRLKLSHGDFLESVQFPDLIHLSIGRCTTSLMKHLCSAAPRLKSLTIDFRNNEPNAEFIFPFRQLNRLSLKIEGQTVWMKNMEQLLSNIPNLIHLELCANGEADIVDGARWQMLTSRLVTFNFHFCISNNLDSKDLDSFRSSFWLDQKHWYVACIHRSLFSVPYFAEKCANEDFEPIVLSTLPDRTTFNDCISQLTLSELATDLNERFSQVQMLVMFNCIPLSSLEQLVDLNRINHFTLCSMTNYSGIQVLINSMPNLCRISIRSKVKYFLEEVQCVSFNKIQNLDVGNRYSINDDYENEYNIEKLSVVFPYIEHLHIDHWCSVTEILHIINKFYQLSTISFHFANWFVNEQDRNNTIIDVQSILDQNRCAKKSNFTYRFDRSCVHIWL</sequence>
<keyword evidence="3" id="KW-1185">Reference proteome</keyword>
<comment type="caution">
    <text evidence="2">The sequence shown here is derived from an EMBL/GenBank/DDBJ whole genome shotgun (WGS) entry which is preliminary data.</text>
</comment>
<feature type="signal peptide" evidence="1">
    <location>
        <begin position="1"/>
        <end position="24"/>
    </location>
</feature>
<reference evidence="2" key="1">
    <citation type="submission" date="2021-02" db="EMBL/GenBank/DDBJ databases">
        <authorList>
            <person name="Nowell W R."/>
        </authorList>
    </citation>
    <scope>NUCLEOTIDE SEQUENCE</scope>
</reference>
<evidence type="ECO:0000313" key="3">
    <source>
        <dbReference type="Proteomes" id="UP000663873"/>
    </source>
</evidence>
<evidence type="ECO:0000313" key="2">
    <source>
        <dbReference type="EMBL" id="CAF4110732.1"/>
    </source>
</evidence>
<dbReference type="SUPFAM" id="SSF57302">
    <property type="entry name" value="Snake toxin-like"/>
    <property type="match status" value="1"/>
</dbReference>
<dbReference type="InterPro" id="IPR032675">
    <property type="entry name" value="LRR_dom_sf"/>
</dbReference>
<keyword evidence="1" id="KW-0732">Signal</keyword>
<name>A0A819VKQ2_9BILA</name>